<dbReference type="InterPro" id="IPR036259">
    <property type="entry name" value="MFS_trans_sf"/>
</dbReference>
<feature type="transmembrane region" description="Helical" evidence="7">
    <location>
        <begin position="133"/>
        <end position="156"/>
    </location>
</feature>
<dbReference type="PANTHER" id="PTHR23501:SF191">
    <property type="entry name" value="VACUOLAR BASIC AMINO ACID TRANSPORTER 4"/>
    <property type="match status" value="1"/>
</dbReference>
<accession>A0A0S4PXL9</accession>
<dbReference type="EMBL" id="JRPF02000003">
    <property type="protein sequence ID" value="TLD78962.1"/>
    <property type="molecule type" value="Genomic_DNA"/>
</dbReference>
<organism evidence="9 12">
    <name type="scientific">Helicobacter typhlonius</name>
    <dbReference type="NCBI Taxonomy" id="76936"/>
    <lineage>
        <taxon>Bacteria</taxon>
        <taxon>Pseudomonadati</taxon>
        <taxon>Campylobacterota</taxon>
        <taxon>Epsilonproteobacteria</taxon>
        <taxon>Campylobacterales</taxon>
        <taxon>Helicobacteraceae</taxon>
        <taxon>Helicobacter</taxon>
    </lineage>
</organism>
<feature type="transmembrane region" description="Helical" evidence="7">
    <location>
        <begin position="82"/>
        <end position="102"/>
    </location>
</feature>
<feature type="transmembrane region" description="Helical" evidence="7">
    <location>
        <begin position="301"/>
        <end position="324"/>
    </location>
</feature>
<evidence type="ECO:0000313" key="11">
    <source>
        <dbReference type="Proteomes" id="UP000029925"/>
    </source>
</evidence>
<name>A0A0S4PXL9_9HELI</name>
<dbReference type="STRING" id="76936.BN2458_PEG2106"/>
<evidence type="ECO:0000313" key="9">
    <source>
        <dbReference type="EMBL" id="CUU40989.1"/>
    </source>
</evidence>
<evidence type="ECO:0000313" key="12">
    <source>
        <dbReference type="Proteomes" id="UP000064525"/>
    </source>
</evidence>
<dbReference type="EMBL" id="LN907858">
    <property type="protein sequence ID" value="CUU40989.1"/>
    <property type="molecule type" value="Genomic_DNA"/>
</dbReference>
<evidence type="ECO:0000259" key="8">
    <source>
        <dbReference type="PROSITE" id="PS50850"/>
    </source>
</evidence>
<feature type="region of interest" description="Disordered" evidence="6">
    <location>
        <begin position="1"/>
        <end position="24"/>
    </location>
</feature>
<dbReference type="OrthoDB" id="9812221at2"/>
<evidence type="ECO:0000256" key="4">
    <source>
        <dbReference type="ARBA" id="ARBA00022989"/>
    </source>
</evidence>
<dbReference type="RefSeq" id="WP_138109519.1">
    <property type="nucleotide sequence ID" value="NZ_CAJTQN010000001.1"/>
</dbReference>
<keyword evidence="3 7" id="KW-0812">Transmembrane</keyword>
<feature type="transmembrane region" description="Helical" evidence="7">
    <location>
        <begin position="330"/>
        <end position="353"/>
    </location>
</feature>
<dbReference type="PATRIC" id="fig|76936.10.peg.2055"/>
<dbReference type="SUPFAM" id="SSF103473">
    <property type="entry name" value="MFS general substrate transporter"/>
    <property type="match status" value="1"/>
</dbReference>
<feature type="transmembrane region" description="Helical" evidence="7">
    <location>
        <begin position="197"/>
        <end position="217"/>
    </location>
</feature>
<dbReference type="Pfam" id="PF07690">
    <property type="entry name" value="MFS_1"/>
    <property type="match status" value="1"/>
</dbReference>
<dbReference type="GO" id="GO:0012505">
    <property type="term" value="C:endomembrane system"/>
    <property type="evidence" value="ECO:0007669"/>
    <property type="project" value="UniProtKB-SubCell"/>
</dbReference>
<evidence type="ECO:0000256" key="6">
    <source>
        <dbReference type="SAM" id="MobiDB-lite"/>
    </source>
</evidence>
<evidence type="ECO:0000256" key="3">
    <source>
        <dbReference type="ARBA" id="ARBA00022692"/>
    </source>
</evidence>
<dbReference type="KEGG" id="hty:BN2458_PEG2106"/>
<evidence type="ECO:0000256" key="5">
    <source>
        <dbReference type="ARBA" id="ARBA00023136"/>
    </source>
</evidence>
<dbReference type="InterPro" id="IPR011701">
    <property type="entry name" value="MFS"/>
</dbReference>
<dbReference type="GeneID" id="78152202"/>
<feature type="domain" description="Major facilitator superfamily (MFS) profile" evidence="8">
    <location>
        <begin position="40"/>
        <end position="417"/>
    </location>
</feature>
<keyword evidence="4 7" id="KW-1133">Transmembrane helix</keyword>
<feature type="transmembrane region" description="Helical" evidence="7">
    <location>
        <begin position="109"/>
        <end position="127"/>
    </location>
</feature>
<feature type="compositionally biased region" description="Polar residues" evidence="6">
    <location>
        <begin position="7"/>
        <end position="24"/>
    </location>
</feature>
<feature type="transmembrane region" description="Helical" evidence="7">
    <location>
        <begin position="38"/>
        <end position="62"/>
    </location>
</feature>
<reference evidence="12" key="3">
    <citation type="submission" date="2015-11" db="EMBL/GenBank/DDBJ databases">
        <authorList>
            <person name="Anvar S.Y."/>
        </authorList>
    </citation>
    <scope>NUCLEOTIDE SEQUENCE [LARGE SCALE GENOMIC DNA]</scope>
</reference>
<feature type="transmembrane region" description="Helical" evidence="7">
    <location>
        <begin position="365"/>
        <end position="382"/>
    </location>
</feature>
<feature type="transmembrane region" description="Helical" evidence="7">
    <location>
        <begin position="237"/>
        <end position="255"/>
    </location>
</feature>
<feature type="transmembrane region" description="Helical" evidence="7">
    <location>
        <begin position="394"/>
        <end position="415"/>
    </location>
</feature>
<dbReference type="GO" id="GO:0005886">
    <property type="term" value="C:plasma membrane"/>
    <property type="evidence" value="ECO:0007669"/>
    <property type="project" value="TreeGrafter"/>
</dbReference>
<evidence type="ECO:0000256" key="1">
    <source>
        <dbReference type="ARBA" id="ARBA00004127"/>
    </source>
</evidence>
<protein>
    <submittedName>
        <fullName evidence="10">MFS transporter</fullName>
    </submittedName>
</protein>
<proteinExistence type="predicted"/>
<feature type="transmembrane region" description="Helical" evidence="7">
    <location>
        <begin position="168"/>
        <end position="191"/>
    </location>
</feature>
<reference evidence="9" key="2">
    <citation type="submission" date="2015-11" db="EMBL/GenBank/DDBJ databases">
        <authorList>
            <person name="Zhang Y."/>
            <person name="Guo Z."/>
        </authorList>
    </citation>
    <scope>NUCLEOTIDE SEQUENCE</scope>
    <source>
        <strain evidence="9">1</strain>
    </source>
</reference>
<dbReference type="CDD" id="cd17473">
    <property type="entry name" value="MFS_arabinose_efflux_permease_like"/>
    <property type="match status" value="1"/>
</dbReference>
<dbReference type="Gene3D" id="1.20.1250.20">
    <property type="entry name" value="MFS general substrate transporter like domains"/>
    <property type="match status" value="1"/>
</dbReference>
<keyword evidence="11" id="KW-1185">Reference proteome</keyword>
<reference evidence="10 11" key="1">
    <citation type="journal article" date="2014" name="Genome Announc.">
        <title>Draft genome sequences of eight enterohepatic helicobacter species isolated from both laboratory and wild rodents.</title>
        <authorList>
            <person name="Sheh A."/>
            <person name="Shen Z."/>
            <person name="Fox J.G."/>
        </authorList>
    </citation>
    <scope>NUCLEOTIDE SEQUENCE [LARGE SCALE GENOMIC DNA]</scope>
    <source>
        <strain evidence="10 11">MIT 98-6810</strain>
    </source>
</reference>
<dbReference type="PANTHER" id="PTHR23501">
    <property type="entry name" value="MAJOR FACILITATOR SUPERFAMILY"/>
    <property type="match status" value="1"/>
</dbReference>
<evidence type="ECO:0000313" key="10">
    <source>
        <dbReference type="EMBL" id="TLD78962.1"/>
    </source>
</evidence>
<keyword evidence="5 7" id="KW-0472">Membrane</keyword>
<dbReference type="Proteomes" id="UP000029925">
    <property type="component" value="Unassembled WGS sequence"/>
</dbReference>
<comment type="subcellular location">
    <subcellularLocation>
        <location evidence="1">Endomembrane system</location>
        <topology evidence="1">Multi-pass membrane protein</topology>
    </subcellularLocation>
</comment>
<dbReference type="GO" id="GO:0022857">
    <property type="term" value="F:transmembrane transporter activity"/>
    <property type="evidence" value="ECO:0007669"/>
    <property type="project" value="InterPro"/>
</dbReference>
<gene>
    <name evidence="9" type="ORF">BN2458_PEG2106</name>
    <name evidence="10" type="ORF">LS75_004240</name>
</gene>
<dbReference type="Proteomes" id="UP000064525">
    <property type="component" value="Chromosome I"/>
</dbReference>
<evidence type="ECO:0000256" key="2">
    <source>
        <dbReference type="ARBA" id="ARBA00022448"/>
    </source>
</evidence>
<sequence>MPKENTGHTSPANPQNPSHKTDSINSAKNIESKRTDSLLFQIALFSAASMTVLGGTIIAPSIPHFEEHFADVAHIDILSRLILTLPALFIMIFAPISGFLIERYGRTKFLYPAIFLWSVSGASGFFLESSIYLILFSRAIFGIATAFVMTAISVLIGDYYQGAKRERALGLQGFFMAGGGAVFLVLGGALSDIDWRYPFLVYTSGFVIFALALIMLFEPQRNIPKPSAAQAKTNFNFFRFLPIYAFAFYAMSMFYVVPTQIPHFITHNLGKNGNLVGISLAISSVCTAVLSLFYAKLRGRFSIFLLHSMALCAIGVGFLLIGFMQRYEMLIFALLLVGSGLGIILVNNTSWLLSMAGEGERAKAAGFLSASMFMGQFCSPFMTQPLVRMGDIPFMLDVNGIILLGSSSIFLWWHLREIHKSHTSV</sequence>
<dbReference type="InterPro" id="IPR020846">
    <property type="entry name" value="MFS_dom"/>
</dbReference>
<keyword evidence="2" id="KW-0813">Transport</keyword>
<feature type="transmembrane region" description="Helical" evidence="7">
    <location>
        <begin position="275"/>
        <end position="294"/>
    </location>
</feature>
<dbReference type="AlphaFoldDB" id="A0A0S4PXL9"/>
<dbReference type="PROSITE" id="PS50850">
    <property type="entry name" value="MFS"/>
    <property type="match status" value="1"/>
</dbReference>
<evidence type="ECO:0000256" key="7">
    <source>
        <dbReference type="SAM" id="Phobius"/>
    </source>
</evidence>